<name>F6G1N5_RALS8</name>
<feature type="region of interest" description="Disordered" evidence="1">
    <location>
        <begin position="1"/>
        <end position="24"/>
    </location>
</feature>
<evidence type="ECO:0000313" key="3">
    <source>
        <dbReference type="Proteomes" id="UP000007953"/>
    </source>
</evidence>
<organism evidence="2 3">
    <name type="scientific">Ralstonia solanacearum (strain Po82)</name>
    <dbReference type="NCBI Taxonomy" id="1031711"/>
    <lineage>
        <taxon>Bacteria</taxon>
        <taxon>Pseudomonadati</taxon>
        <taxon>Pseudomonadota</taxon>
        <taxon>Betaproteobacteria</taxon>
        <taxon>Burkholderiales</taxon>
        <taxon>Burkholderiaceae</taxon>
        <taxon>Ralstonia</taxon>
        <taxon>Ralstonia solanacearum species complex</taxon>
    </lineage>
</organism>
<proteinExistence type="predicted"/>
<accession>F6G1N5</accession>
<reference evidence="2 3" key="1">
    <citation type="journal article" date="2011" name="J. Bacteriol.">
        <title>Complete genome sequence of the plant pathogen Ralstonia solanacearum strain Po82.</title>
        <authorList>
            <person name="Xu J."/>
            <person name="Zheng H.J."/>
            <person name="Liu L."/>
            <person name="Pan Z.C."/>
            <person name="Prior P."/>
            <person name="Tang B."/>
            <person name="Xu J.S."/>
            <person name="Zhang H."/>
            <person name="Tian Q."/>
            <person name="Zhang L.Q."/>
            <person name="Feng J."/>
        </authorList>
    </citation>
    <scope>NUCLEOTIDE SEQUENCE [LARGE SCALE GENOMIC DNA]</scope>
    <source>
        <strain evidence="2 3">Po82</strain>
    </source>
</reference>
<protein>
    <submittedName>
        <fullName evidence="2">Uncharacterized protein</fullName>
    </submittedName>
</protein>
<evidence type="ECO:0000256" key="1">
    <source>
        <dbReference type="SAM" id="MobiDB-lite"/>
    </source>
</evidence>
<gene>
    <name evidence="2" type="ordered locus">RSPO_c01869</name>
</gene>
<dbReference type="Proteomes" id="UP000007953">
    <property type="component" value="Chromosome"/>
</dbReference>
<dbReference type="KEGG" id="rsn:RSPO_c01869"/>
<dbReference type="HOGENOM" id="CLU_3083925_0_0_4"/>
<evidence type="ECO:0000313" key="2">
    <source>
        <dbReference type="EMBL" id="AEG69168.1"/>
    </source>
</evidence>
<sequence>MLGQEAGPESARSPPGQDFGPRGALLDDGRHFLDACISVFGDRIWVCPNCTS</sequence>
<dbReference type="EMBL" id="CP002819">
    <property type="protein sequence ID" value="AEG69168.1"/>
    <property type="molecule type" value="Genomic_DNA"/>
</dbReference>
<dbReference type="AlphaFoldDB" id="F6G1N5"/>